<dbReference type="Gene3D" id="1.25.40.10">
    <property type="entry name" value="Tetratricopeptide repeat domain"/>
    <property type="match status" value="1"/>
</dbReference>
<protein>
    <submittedName>
        <fullName evidence="1">DUF924 domain-containing protein</fullName>
    </submittedName>
</protein>
<dbReference type="Proteomes" id="UP001228690">
    <property type="component" value="Chromosome"/>
</dbReference>
<gene>
    <name evidence="1" type="ORF">P0082_07335</name>
</gene>
<evidence type="ECO:0000313" key="2">
    <source>
        <dbReference type="Proteomes" id="UP001228690"/>
    </source>
</evidence>
<dbReference type="RefSeq" id="WP_326926465.1">
    <property type="nucleotide sequence ID" value="NZ_CP123443.1"/>
</dbReference>
<proteinExistence type="predicted"/>
<dbReference type="InterPro" id="IPR010323">
    <property type="entry name" value="DUF924"/>
</dbReference>
<evidence type="ECO:0000313" key="1">
    <source>
        <dbReference type="EMBL" id="WGK68293.1"/>
    </source>
</evidence>
<dbReference type="Pfam" id="PF06041">
    <property type="entry name" value="DUF924"/>
    <property type="match status" value="1"/>
</dbReference>
<dbReference type="EMBL" id="CP123443">
    <property type="protein sequence ID" value="WGK68293.1"/>
    <property type="molecule type" value="Genomic_DNA"/>
</dbReference>
<dbReference type="Gene3D" id="1.20.58.320">
    <property type="entry name" value="TPR-like"/>
    <property type="match status" value="1"/>
</dbReference>
<accession>A0ABY8MGF9</accession>
<reference evidence="1 2" key="1">
    <citation type="submission" date="2023-04" db="EMBL/GenBank/DDBJ databases">
        <title>Spirochaete genome identified in red abalone sample constitutes a novel genus.</title>
        <authorList>
            <person name="Sharma S.P."/>
            <person name="Purcell C.M."/>
            <person name="Hyde J.R."/>
            <person name="Severin A.J."/>
        </authorList>
    </citation>
    <scope>NUCLEOTIDE SEQUENCE [LARGE SCALE GENOMIC DNA]</scope>
    <source>
        <strain evidence="1 2">SP-2023</strain>
    </source>
</reference>
<dbReference type="InterPro" id="IPR011990">
    <property type="entry name" value="TPR-like_helical_dom_sf"/>
</dbReference>
<sequence length="190" mass="22007">MQKGWEKKVLQFWFEELSLKQWFHRSDDVDRQIQENFGTLLDELNAEADTFTGESPEEILAAIIVLDQFPRNIFRGTAQAFAYGEKALAMTRSMLDSNDKSAIQQLSPMQRLFAFMPLEHSEKMEDQMEAVLYMAELAVEQQDSTALDSAVEHYQIIKQFGRFPHRNRIVGRESTTEELAYLKEANTFGQ</sequence>
<dbReference type="SUPFAM" id="SSF48452">
    <property type="entry name" value="TPR-like"/>
    <property type="match status" value="1"/>
</dbReference>
<name>A0ABY8MGF9_9SPIO</name>
<organism evidence="1 2">
    <name type="scientific">Candidatus Haliotispira prima</name>
    <dbReference type="NCBI Taxonomy" id="3034016"/>
    <lineage>
        <taxon>Bacteria</taxon>
        <taxon>Pseudomonadati</taxon>
        <taxon>Spirochaetota</taxon>
        <taxon>Spirochaetia</taxon>
        <taxon>Spirochaetales</taxon>
        <taxon>Spirochaetaceae</taxon>
        <taxon>Candidatus Haliotispira</taxon>
    </lineage>
</organism>
<keyword evidence="2" id="KW-1185">Reference proteome</keyword>